<dbReference type="Proteomes" id="UP000014975">
    <property type="component" value="Unassembled WGS sequence"/>
</dbReference>
<accession>S7T8S6</accession>
<evidence type="ECO:0000313" key="4">
    <source>
        <dbReference type="Proteomes" id="UP000014975"/>
    </source>
</evidence>
<gene>
    <name evidence="3" type="ORF">dsat_0346</name>
</gene>
<evidence type="ECO:0000313" key="3">
    <source>
        <dbReference type="EMBL" id="EPR32905.1"/>
    </source>
</evidence>
<dbReference type="STRING" id="1121439.dsat_0346"/>
<name>S7T8S6_9BACT</name>
<keyword evidence="2" id="KW-1133">Transmembrane helix</keyword>
<dbReference type="PATRIC" id="fig|1121439.3.peg.1695"/>
<keyword evidence="2" id="KW-0812">Transmembrane</keyword>
<feature type="transmembrane region" description="Helical" evidence="2">
    <location>
        <begin position="12"/>
        <end position="30"/>
    </location>
</feature>
<reference evidence="3 4" key="1">
    <citation type="journal article" date="2013" name="Genome Announc.">
        <title>Draft genome sequences for three mercury-methylating, sulfate-reducing bacteria.</title>
        <authorList>
            <person name="Brown S.D."/>
            <person name="Hurt R.A.Jr."/>
            <person name="Gilmour C.C."/>
            <person name="Elias D.A."/>
        </authorList>
    </citation>
    <scope>NUCLEOTIDE SEQUENCE [LARGE SCALE GENOMIC DNA]</scope>
    <source>
        <strain evidence="3 4">DSM 16529</strain>
    </source>
</reference>
<keyword evidence="1" id="KW-0175">Coiled coil</keyword>
<organism evidence="3 4">
    <name type="scientific">Alkalidesulfovibrio alkalitolerans DSM 16529</name>
    <dbReference type="NCBI Taxonomy" id="1121439"/>
    <lineage>
        <taxon>Bacteria</taxon>
        <taxon>Pseudomonadati</taxon>
        <taxon>Thermodesulfobacteriota</taxon>
        <taxon>Desulfovibrionia</taxon>
        <taxon>Desulfovibrionales</taxon>
        <taxon>Desulfovibrionaceae</taxon>
        <taxon>Alkalidesulfovibrio</taxon>
    </lineage>
</organism>
<evidence type="ECO:0000256" key="1">
    <source>
        <dbReference type="SAM" id="Coils"/>
    </source>
</evidence>
<dbReference type="OrthoDB" id="5460118at2"/>
<dbReference type="AlphaFoldDB" id="S7T8S6"/>
<keyword evidence="2" id="KW-0472">Membrane</keyword>
<evidence type="ECO:0000256" key="2">
    <source>
        <dbReference type="SAM" id="Phobius"/>
    </source>
</evidence>
<sequence length="76" mass="9003">MHADAFVTELFTTLRLILVFAFIFGVIWLFRGRTGKSSRDEEARLAQELHQGMERLEKRVDSLETLLMEREKPHER</sequence>
<proteinExistence type="predicted"/>
<keyword evidence="4" id="KW-1185">Reference proteome</keyword>
<dbReference type="RefSeq" id="WP_020887040.1">
    <property type="nucleotide sequence ID" value="NZ_ATHI01000026.1"/>
</dbReference>
<evidence type="ECO:0008006" key="5">
    <source>
        <dbReference type="Google" id="ProtNLM"/>
    </source>
</evidence>
<feature type="coiled-coil region" evidence="1">
    <location>
        <begin position="39"/>
        <end position="66"/>
    </location>
</feature>
<comment type="caution">
    <text evidence="3">The sequence shown here is derived from an EMBL/GenBank/DDBJ whole genome shotgun (WGS) entry which is preliminary data.</text>
</comment>
<protein>
    <recommendedName>
        <fullName evidence="5">Phage shock protein B</fullName>
    </recommendedName>
</protein>
<dbReference type="EMBL" id="ATHI01000026">
    <property type="protein sequence ID" value="EPR32905.1"/>
    <property type="molecule type" value="Genomic_DNA"/>
</dbReference>